<protein>
    <submittedName>
        <fullName evidence="1">Uncharacterized protein</fullName>
    </submittedName>
</protein>
<dbReference type="EMBL" id="JAGKHQ010001705">
    <property type="protein sequence ID" value="KAG7453940.1"/>
    <property type="molecule type" value="Genomic_DNA"/>
</dbReference>
<accession>A0AAV6PCJ0</accession>
<proteinExistence type="predicted"/>
<dbReference type="AlphaFoldDB" id="A0AAV6PCJ0"/>
<reference evidence="1 2" key="1">
    <citation type="journal article" date="2021" name="Sci. Rep.">
        <title>Chromosome anchoring in Senegalese sole (Solea senegalensis) reveals sex-associated markers and genome rearrangements in flatfish.</title>
        <authorList>
            <person name="Guerrero-Cozar I."/>
            <person name="Gomez-Garrido J."/>
            <person name="Berbel C."/>
            <person name="Martinez-Blanch J.F."/>
            <person name="Alioto T."/>
            <person name="Claros M.G."/>
            <person name="Gagnaire P.A."/>
            <person name="Manchado M."/>
        </authorList>
    </citation>
    <scope>NUCLEOTIDE SEQUENCE [LARGE SCALE GENOMIC DNA]</scope>
    <source>
        <strain evidence="1">Sse05_10M</strain>
    </source>
</reference>
<dbReference type="Proteomes" id="UP000693946">
    <property type="component" value="Unassembled WGS sequence"/>
</dbReference>
<organism evidence="1 2">
    <name type="scientific">Solea senegalensis</name>
    <name type="common">Senegalese sole</name>
    <dbReference type="NCBI Taxonomy" id="28829"/>
    <lineage>
        <taxon>Eukaryota</taxon>
        <taxon>Metazoa</taxon>
        <taxon>Chordata</taxon>
        <taxon>Craniata</taxon>
        <taxon>Vertebrata</taxon>
        <taxon>Euteleostomi</taxon>
        <taxon>Actinopterygii</taxon>
        <taxon>Neopterygii</taxon>
        <taxon>Teleostei</taxon>
        <taxon>Neoteleostei</taxon>
        <taxon>Acanthomorphata</taxon>
        <taxon>Carangaria</taxon>
        <taxon>Pleuronectiformes</taxon>
        <taxon>Pleuronectoidei</taxon>
        <taxon>Soleidae</taxon>
        <taxon>Solea</taxon>
    </lineage>
</organism>
<sequence>MSVHSHIKQISSSIALNVKNIRRVRRSCPAKYRLNQTIVVNHKPHNISGKEVSTKALERGLFRNSSTSPIMLSICSTRQMAS</sequence>
<name>A0AAV6PCJ0_SOLSE</name>
<gene>
    <name evidence="1" type="ORF">JOB18_028483</name>
</gene>
<comment type="caution">
    <text evidence="1">The sequence shown here is derived from an EMBL/GenBank/DDBJ whole genome shotgun (WGS) entry which is preliminary data.</text>
</comment>
<keyword evidence="2" id="KW-1185">Reference proteome</keyword>
<evidence type="ECO:0000313" key="1">
    <source>
        <dbReference type="EMBL" id="KAG7453940.1"/>
    </source>
</evidence>
<evidence type="ECO:0000313" key="2">
    <source>
        <dbReference type="Proteomes" id="UP000693946"/>
    </source>
</evidence>